<evidence type="ECO:0000313" key="5">
    <source>
        <dbReference type="EMBL" id="RVX15547.1"/>
    </source>
</evidence>
<comment type="caution">
    <text evidence="5">The sequence shown here is derived from an EMBL/GenBank/DDBJ whole genome shotgun (WGS) entry which is preliminary data.</text>
</comment>
<proteinExistence type="predicted"/>
<dbReference type="SMART" id="SM00014">
    <property type="entry name" value="acidPPc"/>
    <property type="match status" value="1"/>
</dbReference>
<gene>
    <name evidence="5" type="primary">LPPB_0</name>
    <name evidence="4" type="synonym">LPPB_1</name>
    <name evidence="5" type="ORF">CK203_009069</name>
    <name evidence="4" type="ORF">CK203_073408</name>
</gene>
<feature type="transmembrane region" description="Helical" evidence="2">
    <location>
        <begin position="212"/>
        <end position="231"/>
    </location>
</feature>
<evidence type="ECO:0000259" key="3">
    <source>
        <dbReference type="SMART" id="SM00014"/>
    </source>
</evidence>
<feature type="transmembrane region" description="Helical" evidence="2">
    <location>
        <begin position="173"/>
        <end position="192"/>
    </location>
</feature>
<dbReference type="InterPro" id="IPR036938">
    <property type="entry name" value="PAP2/HPO_sf"/>
</dbReference>
<evidence type="ECO:0000313" key="6">
    <source>
        <dbReference type="Proteomes" id="UP000288805"/>
    </source>
</evidence>
<dbReference type="PANTHER" id="PTHR14969:SF13">
    <property type="entry name" value="AT30094P"/>
    <property type="match status" value="1"/>
</dbReference>
<protein>
    <submittedName>
        <fullName evidence="5">Putative lipid phosphate phosphatase beta</fullName>
    </submittedName>
</protein>
<dbReference type="EMBL" id="QGNW01001194">
    <property type="protein sequence ID" value="RVW50678.1"/>
    <property type="molecule type" value="Genomic_DNA"/>
</dbReference>
<reference evidence="5 6" key="1">
    <citation type="journal article" date="2018" name="PLoS Genet.">
        <title>Population sequencing reveals clonal diversity and ancestral inbreeding in the grapevine cultivar Chardonnay.</title>
        <authorList>
            <person name="Roach M.J."/>
            <person name="Johnson D.L."/>
            <person name="Bohlmann J."/>
            <person name="van Vuuren H.J."/>
            <person name="Jones S.J."/>
            <person name="Pretorius I.S."/>
            <person name="Schmidt S.A."/>
            <person name="Borneman A.R."/>
        </authorList>
    </citation>
    <scope>NUCLEOTIDE SEQUENCE [LARGE SCALE GENOMIC DNA]</scope>
    <source>
        <strain evidence="6">cv. Chardonnay</strain>
        <strain evidence="5">I10V1</strain>
        <tissue evidence="5">Leaf</tissue>
    </source>
</reference>
<dbReference type="InterPro" id="IPR000326">
    <property type="entry name" value="PAP2/HPO"/>
</dbReference>
<dbReference type="OrthoDB" id="10266771at2759"/>
<dbReference type="PANTHER" id="PTHR14969">
    <property type="entry name" value="SPHINGOSINE-1-PHOSPHATE PHOSPHOHYDROLASE"/>
    <property type="match status" value="1"/>
</dbReference>
<organism evidence="5 6">
    <name type="scientific">Vitis vinifera</name>
    <name type="common">Grape</name>
    <dbReference type="NCBI Taxonomy" id="29760"/>
    <lineage>
        <taxon>Eukaryota</taxon>
        <taxon>Viridiplantae</taxon>
        <taxon>Streptophyta</taxon>
        <taxon>Embryophyta</taxon>
        <taxon>Tracheophyta</taxon>
        <taxon>Spermatophyta</taxon>
        <taxon>Magnoliopsida</taxon>
        <taxon>eudicotyledons</taxon>
        <taxon>Gunneridae</taxon>
        <taxon>Pentapetalae</taxon>
        <taxon>rosids</taxon>
        <taxon>Vitales</taxon>
        <taxon>Vitaceae</taxon>
        <taxon>Viteae</taxon>
        <taxon>Vitis</taxon>
    </lineage>
</organism>
<name>A0A438K2X0_VITVI</name>
<dbReference type="AlphaFoldDB" id="A0A438K2X0"/>
<feature type="transmembrane region" description="Helical" evidence="2">
    <location>
        <begin position="237"/>
        <end position="257"/>
    </location>
</feature>
<sequence>MRPDKSPDSELKPTIQIPAKIGGPRPSPASDTKKEGKKATDQPAPMDRDQSPVATTTPTTPPSPTLLRRLINLDTTLSLHLHTLFQPVPRSLLKTLELAGDGRFFFPVAVSLLSSSSLRPILIPLLIGLLLDLLLVGVIKYIVRRPRPVYNKGMHLTVAVDHWSFPSGHSSRVVFAAAFLYLSTALIGEAVAQLRSTESRFGSDDSGKAVDFIVLIVCLWSAATSISRVLLGRHFVFDVVAGACLGVLEALFVFHFLRY</sequence>
<feature type="domain" description="Phosphatidic acid phosphatase type 2/haloperoxidase" evidence="3">
    <location>
        <begin position="122"/>
        <end position="254"/>
    </location>
</feature>
<dbReference type="SUPFAM" id="SSF48317">
    <property type="entry name" value="Acid phosphatase/Vanadium-dependent haloperoxidase"/>
    <property type="match status" value="1"/>
</dbReference>
<feature type="transmembrane region" description="Helical" evidence="2">
    <location>
        <begin position="121"/>
        <end position="143"/>
    </location>
</feature>
<feature type="region of interest" description="Disordered" evidence="1">
    <location>
        <begin position="1"/>
        <end position="66"/>
    </location>
</feature>
<feature type="compositionally biased region" description="Basic and acidic residues" evidence="1">
    <location>
        <begin position="1"/>
        <end position="11"/>
    </location>
</feature>
<keyword evidence="2" id="KW-0472">Membrane</keyword>
<evidence type="ECO:0000256" key="2">
    <source>
        <dbReference type="SAM" id="Phobius"/>
    </source>
</evidence>
<dbReference type="EMBL" id="QGNW01000018">
    <property type="protein sequence ID" value="RVX15547.1"/>
    <property type="molecule type" value="Genomic_DNA"/>
</dbReference>
<accession>A0A438K2X0</accession>
<feature type="compositionally biased region" description="Basic and acidic residues" evidence="1">
    <location>
        <begin position="31"/>
        <end position="50"/>
    </location>
</feature>
<keyword evidence="2" id="KW-1133">Transmembrane helix</keyword>
<evidence type="ECO:0000313" key="4">
    <source>
        <dbReference type="EMBL" id="RVW50678.1"/>
    </source>
</evidence>
<dbReference type="Proteomes" id="UP000288805">
    <property type="component" value="Unassembled WGS sequence"/>
</dbReference>
<dbReference type="Pfam" id="PF01569">
    <property type="entry name" value="PAP2"/>
    <property type="match status" value="1"/>
</dbReference>
<dbReference type="Gene3D" id="1.20.144.10">
    <property type="entry name" value="Phosphatidic acid phosphatase type 2/haloperoxidase"/>
    <property type="match status" value="1"/>
</dbReference>
<keyword evidence="2" id="KW-0812">Transmembrane</keyword>
<evidence type="ECO:0000256" key="1">
    <source>
        <dbReference type="SAM" id="MobiDB-lite"/>
    </source>
</evidence>